<accession>A0A5P2DRY2</accession>
<organism evidence="3 4">
    <name type="scientific">Streptomyces venezuelae</name>
    <dbReference type="NCBI Taxonomy" id="54571"/>
    <lineage>
        <taxon>Bacteria</taxon>
        <taxon>Bacillati</taxon>
        <taxon>Actinomycetota</taxon>
        <taxon>Actinomycetes</taxon>
        <taxon>Kitasatosporales</taxon>
        <taxon>Streptomycetaceae</taxon>
        <taxon>Streptomyces</taxon>
    </lineage>
</organism>
<dbReference type="Pfam" id="PF08000">
    <property type="entry name" value="bPH_1"/>
    <property type="match status" value="1"/>
</dbReference>
<feature type="domain" description="Bacterial Pleckstrin homology" evidence="2">
    <location>
        <begin position="56"/>
        <end position="174"/>
    </location>
</feature>
<dbReference type="SUPFAM" id="SSF50729">
    <property type="entry name" value="PH domain-like"/>
    <property type="match status" value="1"/>
</dbReference>
<protein>
    <submittedName>
        <fullName evidence="3">Cytoplasmic protein</fullName>
    </submittedName>
</protein>
<dbReference type="Gene3D" id="2.30.29.50">
    <property type="entry name" value="Bacterial Pleckstrin homology domain"/>
    <property type="match status" value="1"/>
</dbReference>
<reference evidence="3 4" key="1">
    <citation type="submission" date="2018-05" db="EMBL/GenBank/DDBJ databases">
        <title>Streptomyces venezuelae.</title>
        <authorList>
            <person name="Kim W."/>
            <person name="Lee N."/>
            <person name="Cho B.-K."/>
        </authorList>
    </citation>
    <scope>NUCLEOTIDE SEQUENCE [LARGE SCALE GENOMIC DNA]</scope>
    <source>
        <strain evidence="3 4">ATCC 21018</strain>
    </source>
</reference>
<feature type="compositionally biased region" description="Gly residues" evidence="1">
    <location>
        <begin position="14"/>
        <end position="35"/>
    </location>
</feature>
<dbReference type="CDD" id="cd13225">
    <property type="entry name" value="PH-like_bacteria"/>
    <property type="match status" value="1"/>
</dbReference>
<dbReference type="Proteomes" id="UP000324101">
    <property type="component" value="Chromosome"/>
</dbReference>
<sequence>MSLLGAVSSLMGTGSPGGCQGRDGSGGGRGPGVGLGTVSEDRSKPEIRSWTTGALMGLFGNAHTVDPVSAQRDYARLLGQGEQVHAAYLLIRDTILFTDRRLVLVDKQGLTGKKVEYHSIPYRSITHFSVETAGHFDLDAELKIWISGSPAPIEKTFTKGVDIYEVQAILTQFVAR</sequence>
<feature type="region of interest" description="Disordered" evidence="1">
    <location>
        <begin position="13"/>
        <end position="44"/>
    </location>
</feature>
<name>A0A5P2DRY2_STRVZ</name>
<dbReference type="InterPro" id="IPR012544">
    <property type="entry name" value="PHb"/>
</dbReference>
<dbReference type="PANTHER" id="PTHR35796:SF3">
    <property type="entry name" value="BHLH DOMAIN-CONTAINING PROTEIN"/>
    <property type="match status" value="1"/>
</dbReference>
<dbReference type="EMBL" id="CP029189">
    <property type="protein sequence ID" value="QES55469.1"/>
    <property type="molecule type" value="Genomic_DNA"/>
</dbReference>
<dbReference type="InterPro" id="IPR037063">
    <property type="entry name" value="PHb_sf"/>
</dbReference>
<proteinExistence type="predicted"/>
<dbReference type="PANTHER" id="PTHR35796">
    <property type="entry name" value="HYPOTHETICAL CYTOSOLIC PROTEIN"/>
    <property type="match status" value="1"/>
</dbReference>
<evidence type="ECO:0000313" key="4">
    <source>
        <dbReference type="Proteomes" id="UP000324101"/>
    </source>
</evidence>
<evidence type="ECO:0000259" key="2">
    <source>
        <dbReference type="Pfam" id="PF08000"/>
    </source>
</evidence>
<gene>
    <name evidence="3" type="ORF">DEJ51_15890</name>
</gene>
<evidence type="ECO:0000256" key="1">
    <source>
        <dbReference type="SAM" id="MobiDB-lite"/>
    </source>
</evidence>
<dbReference type="AlphaFoldDB" id="A0A5P2DRY2"/>
<dbReference type="OrthoDB" id="3199551at2"/>
<evidence type="ECO:0000313" key="3">
    <source>
        <dbReference type="EMBL" id="QES55469.1"/>
    </source>
</evidence>